<dbReference type="RefSeq" id="WP_211345773.1">
    <property type="nucleotide sequence ID" value="NZ_BAAAMD010000003.1"/>
</dbReference>
<feature type="transmembrane region" description="Helical" evidence="7">
    <location>
        <begin position="165"/>
        <end position="183"/>
    </location>
</feature>
<organism evidence="8 9">
    <name type="scientific">Propioniferax innocua</name>
    <dbReference type="NCBI Taxonomy" id="1753"/>
    <lineage>
        <taxon>Bacteria</taxon>
        <taxon>Bacillati</taxon>
        <taxon>Actinomycetota</taxon>
        <taxon>Actinomycetes</taxon>
        <taxon>Propionibacteriales</taxon>
        <taxon>Propionibacteriaceae</taxon>
        <taxon>Propioniferax</taxon>
    </lineage>
</organism>
<dbReference type="InterPro" id="IPR001626">
    <property type="entry name" value="ABC_TroCD"/>
</dbReference>
<dbReference type="Proteomes" id="UP000316196">
    <property type="component" value="Unassembled WGS sequence"/>
</dbReference>
<dbReference type="Pfam" id="PF00950">
    <property type="entry name" value="ABC-3"/>
    <property type="match status" value="1"/>
</dbReference>
<evidence type="ECO:0000256" key="6">
    <source>
        <dbReference type="RuleBase" id="RU003943"/>
    </source>
</evidence>
<dbReference type="EMBL" id="VFOR01000001">
    <property type="protein sequence ID" value="TQL62405.1"/>
    <property type="molecule type" value="Genomic_DNA"/>
</dbReference>
<accession>A0A542ZPW4</accession>
<evidence type="ECO:0000256" key="2">
    <source>
        <dbReference type="ARBA" id="ARBA00008034"/>
    </source>
</evidence>
<evidence type="ECO:0000313" key="9">
    <source>
        <dbReference type="Proteomes" id="UP000316196"/>
    </source>
</evidence>
<keyword evidence="6" id="KW-0813">Transport</keyword>
<dbReference type="SUPFAM" id="SSF81345">
    <property type="entry name" value="ABC transporter involved in vitamin B12 uptake, BtuC"/>
    <property type="match status" value="1"/>
</dbReference>
<evidence type="ECO:0000256" key="3">
    <source>
        <dbReference type="ARBA" id="ARBA00022692"/>
    </source>
</evidence>
<feature type="transmembrane region" description="Helical" evidence="7">
    <location>
        <begin position="47"/>
        <end position="73"/>
    </location>
</feature>
<protein>
    <submittedName>
        <fullName evidence="8">Manganese/iron transport system permease protein</fullName>
    </submittedName>
</protein>
<dbReference type="GO" id="GO:0055085">
    <property type="term" value="P:transmembrane transport"/>
    <property type="evidence" value="ECO:0007669"/>
    <property type="project" value="InterPro"/>
</dbReference>
<dbReference type="Gene3D" id="1.10.3470.10">
    <property type="entry name" value="ABC transporter involved in vitamin B12 uptake, BtuC"/>
    <property type="match status" value="1"/>
</dbReference>
<evidence type="ECO:0000256" key="5">
    <source>
        <dbReference type="ARBA" id="ARBA00023136"/>
    </source>
</evidence>
<proteinExistence type="inferred from homology"/>
<dbReference type="PANTHER" id="PTHR30477:SF13">
    <property type="entry name" value="IRON TRANSPORT SYSTEM MEMBRANE PROTEIN HI_0360-RELATED"/>
    <property type="match status" value="1"/>
</dbReference>
<reference evidence="8 9" key="1">
    <citation type="submission" date="2019-06" db="EMBL/GenBank/DDBJ databases">
        <title>Sequencing the genomes of 1000 actinobacteria strains.</title>
        <authorList>
            <person name="Klenk H.-P."/>
        </authorList>
    </citation>
    <scope>NUCLEOTIDE SEQUENCE [LARGE SCALE GENOMIC DNA]</scope>
    <source>
        <strain evidence="8 9">DSM 8251</strain>
    </source>
</reference>
<comment type="similarity">
    <text evidence="2 6">Belongs to the ABC-3 integral membrane protein family.</text>
</comment>
<feature type="transmembrane region" description="Helical" evidence="7">
    <location>
        <begin position="189"/>
        <end position="206"/>
    </location>
</feature>
<comment type="caution">
    <text evidence="8">The sequence shown here is derived from an EMBL/GenBank/DDBJ whole genome shotgun (WGS) entry which is preliminary data.</text>
</comment>
<keyword evidence="4 7" id="KW-1133">Transmembrane helix</keyword>
<feature type="transmembrane region" description="Helical" evidence="7">
    <location>
        <begin position="85"/>
        <end position="106"/>
    </location>
</feature>
<dbReference type="GO" id="GO:0043190">
    <property type="term" value="C:ATP-binding cassette (ABC) transporter complex"/>
    <property type="evidence" value="ECO:0007669"/>
    <property type="project" value="InterPro"/>
</dbReference>
<evidence type="ECO:0000256" key="4">
    <source>
        <dbReference type="ARBA" id="ARBA00022989"/>
    </source>
</evidence>
<feature type="transmembrane region" description="Helical" evidence="7">
    <location>
        <begin position="213"/>
        <end position="232"/>
    </location>
</feature>
<feature type="transmembrane region" description="Helical" evidence="7">
    <location>
        <begin position="7"/>
        <end position="27"/>
    </location>
</feature>
<sequence>MGIQQRALMGGILVALMAPVAGTWLVLRGMTFFGDAFMHGVLPGIAAAVLFGFSPMLGAALAALVMVVGLEVVRRQTALREDAGIGLLFVGMLALGVVMVSKTPSYAGSITSILFGDALGITPQDLRTQAVIATLVIGLSIVLHRPLITMALHEGKAAALGMNPRLANGLLLAMIAMSVIGSYRTVGTLLVFGLMVGPAATASLFARSVRQMMVLAVTIALFSVVIGLVVSYHLSTAASATMGLVPVALFFILLTVQQIVVNVRRRGVAHA</sequence>
<dbReference type="InterPro" id="IPR037294">
    <property type="entry name" value="ABC_BtuC-like"/>
</dbReference>
<evidence type="ECO:0000313" key="8">
    <source>
        <dbReference type="EMBL" id="TQL62405.1"/>
    </source>
</evidence>
<evidence type="ECO:0000256" key="7">
    <source>
        <dbReference type="SAM" id="Phobius"/>
    </source>
</evidence>
<feature type="transmembrane region" description="Helical" evidence="7">
    <location>
        <begin position="238"/>
        <end position="256"/>
    </location>
</feature>
<keyword evidence="5 7" id="KW-0472">Membrane</keyword>
<dbReference type="PANTHER" id="PTHR30477">
    <property type="entry name" value="ABC-TRANSPORTER METAL-BINDING PROTEIN"/>
    <property type="match status" value="1"/>
</dbReference>
<dbReference type="GO" id="GO:0010043">
    <property type="term" value="P:response to zinc ion"/>
    <property type="evidence" value="ECO:0007669"/>
    <property type="project" value="TreeGrafter"/>
</dbReference>
<evidence type="ECO:0000256" key="1">
    <source>
        <dbReference type="ARBA" id="ARBA00004141"/>
    </source>
</evidence>
<name>A0A542ZPW4_9ACTN</name>
<feature type="transmembrane region" description="Helical" evidence="7">
    <location>
        <begin position="126"/>
        <end position="144"/>
    </location>
</feature>
<keyword evidence="3 6" id="KW-0812">Transmembrane</keyword>
<comment type="subcellular location">
    <subcellularLocation>
        <location evidence="6">Cell membrane</location>
        <topology evidence="6">Multi-pass membrane protein</topology>
    </subcellularLocation>
    <subcellularLocation>
        <location evidence="1">Membrane</location>
        <topology evidence="1">Multi-pass membrane protein</topology>
    </subcellularLocation>
</comment>
<gene>
    <name evidence="8" type="ORF">FB460_0180</name>
</gene>
<keyword evidence="9" id="KW-1185">Reference proteome</keyword>
<dbReference type="AlphaFoldDB" id="A0A542ZPW4"/>